<dbReference type="Proteomes" id="UP001148299">
    <property type="component" value="Unassembled WGS sequence"/>
</dbReference>
<keyword evidence="2" id="KW-1185">Reference proteome</keyword>
<organism evidence="1 2">
    <name type="scientific">Penicillium brevicompactum</name>
    <dbReference type="NCBI Taxonomy" id="5074"/>
    <lineage>
        <taxon>Eukaryota</taxon>
        <taxon>Fungi</taxon>
        <taxon>Dikarya</taxon>
        <taxon>Ascomycota</taxon>
        <taxon>Pezizomycotina</taxon>
        <taxon>Eurotiomycetes</taxon>
        <taxon>Eurotiomycetidae</taxon>
        <taxon>Eurotiales</taxon>
        <taxon>Aspergillaceae</taxon>
        <taxon>Penicillium</taxon>
    </lineage>
</organism>
<name>A0A9W9UW92_PENBR</name>
<proteinExistence type="predicted"/>
<evidence type="ECO:0000313" key="1">
    <source>
        <dbReference type="EMBL" id="KAJ5357610.1"/>
    </source>
</evidence>
<protein>
    <submittedName>
        <fullName evidence="1">Uncharacterized protein</fullName>
    </submittedName>
</protein>
<accession>A0A9W9UW92</accession>
<evidence type="ECO:0000313" key="2">
    <source>
        <dbReference type="Proteomes" id="UP001148299"/>
    </source>
</evidence>
<gene>
    <name evidence="1" type="ORF">N7541_004768</name>
</gene>
<dbReference type="EMBL" id="JAPZBR010000003">
    <property type="protein sequence ID" value="KAJ5357610.1"/>
    <property type="molecule type" value="Genomic_DNA"/>
</dbReference>
<comment type="caution">
    <text evidence="1">The sequence shown here is derived from an EMBL/GenBank/DDBJ whole genome shotgun (WGS) entry which is preliminary data.</text>
</comment>
<reference evidence="1" key="1">
    <citation type="submission" date="2022-12" db="EMBL/GenBank/DDBJ databases">
        <authorList>
            <person name="Petersen C."/>
        </authorList>
    </citation>
    <scope>NUCLEOTIDE SEQUENCE</scope>
    <source>
        <strain evidence="1">IBT 35675</strain>
    </source>
</reference>
<reference evidence="1" key="2">
    <citation type="journal article" date="2023" name="IMA Fungus">
        <title>Comparative genomic study of the Penicillium genus elucidates a diverse pangenome and 15 lateral gene transfer events.</title>
        <authorList>
            <person name="Petersen C."/>
            <person name="Sorensen T."/>
            <person name="Nielsen M.R."/>
            <person name="Sondergaard T.E."/>
            <person name="Sorensen J.L."/>
            <person name="Fitzpatrick D.A."/>
            <person name="Frisvad J.C."/>
            <person name="Nielsen K.L."/>
        </authorList>
    </citation>
    <scope>NUCLEOTIDE SEQUENCE</scope>
    <source>
        <strain evidence="1">IBT 35675</strain>
    </source>
</reference>
<sequence length="62" mass="6914">MSESTKRVQTTGFPQEVSASDNRYDYRFGRGYTFNTAPALAVEHEMVLPLHSGSYVASTTRP</sequence>
<dbReference type="AlphaFoldDB" id="A0A9W9UW92"/>